<name>A0AAD9NMG3_RIDPI</name>
<dbReference type="AlphaFoldDB" id="A0AAD9NMG3"/>
<evidence type="ECO:0000313" key="1">
    <source>
        <dbReference type="EMBL" id="KAK2173756.1"/>
    </source>
</evidence>
<organism evidence="1 2">
    <name type="scientific">Ridgeia piscesae</name>
    <name type="common">Tubeworm</name>
    <dbReference type="NCBI Taxonomy" id="27915"/>
    <lineage>
        <taxon>Eukaryota</taxon>
        <taxon>Metazoa</taxon>
        <taxon>Spiralia</taxon>
        <taxon>Lophotrochozoa</taxon>
        <taxon>Annelida</taxon>
        <taxon>Polychaeta</taxon>
        <taxon>Sedentaria</taxon>
        <taxon>Canalipalpata</taxon>
        <taxon>Sabellida</taxon>
        <taxon>Siboglinidae</taxon>
        <taxon>Ridgeia</taxon>
    </lineage>
</organism>
<comment type="caution">
    <text evidence="1">The sequence shown here is derived from an EMBL/GenBank/DDBJ whole genome shotgun (WGS) entry which is preliminary data.</text>
</comment>
<accession>A0AAD9NMG3</accession>
<dbReference type="EMBL" id="JAODUO010000850">
    <property type="protein sequence ID" value="KAK2173756.1"/>
    <property type="molecule type" value="Genomic_DNA"/>
</dbReference>
<reference evidence="1" key="1">
    <citation type="journal article" date="2023" name="Mol. Biol. Evol.">
        <title>Third-Generation Sequencing Reveals the Adaptive Role of the Epigenome in Three Deep-Sea Polychaetes.</title>
        <authorList>
            <person name="Perez M."/>
            <person name="Aroh O."/>
            <person name="Sun Y."/>
            <person name="Lan Y."/>
            <person name="Juniper S.K."/>
            <person name="Young C.R."/>
            <person name="Angers B."/>
            <person name="Qian P.Y."/>
        </authorList>
    </citation>
    <scope>NUCLEOTIDE SEQUENCE</scope>
    <source>
        <strain evidence="1">R07B-5</strain>
    </source>
</reference>
<evidence type="ECO:0000313" key="2">
    <source>
        <dbReference type="Proteomes" id="UP001209878"/>
    </source>
</evidence>
<proteinExistence type="predicted"/>
<feature type="non-terminal residue" evidence="1">
    <location>
        <position position="1"/>
    </location>
</feature>
<keyword evidence="2" id="KW-1185">Reference proteome</keyword>
<protein>
    <submittedName>
        <fullName evidence="1">Uncharacterized protein</fullName>
    </submittedName>
</protein>
<sequence>MIASLTCSYLTTSASTKAAIVSRTTSVSTVTIRSICATETQSACAASLTLQSTQPRAGQVRRR</sequence>
<gene>
    <name evidence="1" type="ORF">NP493_849g01022</name>
</gene>
<dbReference type="Proteomes" id="UP001209878">
    <property type="component" value="Unassembled WGS sequence"/>
</dbReference>